<organism evidence="4 5">
    <name type="scientific">Micromonas commoda (strain RCC299 / NOUM17 / CCMP2709)</name>
    <name type="common">Picoplanktonic green alga</name>
    <dbReference type="NCBI Taxonomy" id="296587"/>
    <lineage>
        <taxon>Eukaryota</taxon>
        <taxon>Viridiplantae</taxon>
        <taxon>Chlorophyta</taxon>
        <taxon>Mamiellophyceae</taxon>
        <taxon>Mamiellales</taxon>
        <taxon>Mamiellaceae</taxon>
        <taxon>Micromonas</taxon>
    </lineage>
</organism>
<name>C1ECU6_MICCC</name>
<feature type="region of interest" description="Disordered" evidence="1">
    <location>
        <begin position="201"/>
        <end position="234"/>
    </location>
</feature>
<sequence length="234" mass="24536">MGACCSCFCCPICTACGTACSVPCATCCDYGGLAWLERDSTLALSLASLLLGLCLHLIMTVQCAALHDTSWSPLPTHYENGPCFGSGGDNAYANHGLFGAVFMGVGFPFTACCLYARATKARHREQRRMLGLAEPVTYWWGFTHSFRRVYYTMPMAPVVPGGLAMGGAGSALYPHAPFGGASPPSPRRPDEVPLAAVVVDPTPAVDDGATAPPIESMDASGVPRTPRTHAVSDA</sequence>
<dbReference type="RefSeq" id="XP_002504709.1">
    <property type="nucleotide sequence ID" value="XM_002504663.1"/>
</dbReference>
<evidence type="ECO:0000256" key="3">
    <source>
        <dbReference type="SAM" id="SignalP"/>
    </source>
</evidence>
<gene>
    <name evidence="4" type="ORF">MICPUN_61545</name>
</gene>
<feature type="chain" id="PRO_5002909074" evidence="3">
    <location>
        <begin position="20"/>
        <end position="234"/>
    </location>
</feature>
<dbReference type="EMBL" id="CP001329">
    <property type="protein sequence ID" value="ACO65967.1"/>
    <property type="molecule type" value="Genomic_DNA"/>
</dbReference>
<accession>C1ECU6</accession>
<evidence type="ECO:0000313" key="5">
    <source>
        <dbReference type="Proteomes" id="UP000002009"/>
    </source>
</evidence>
<dbReference type="AlphaFoldDB" id="C1ECU6"/>
<dbReference type="Proteomes" id="UP000002009">
    <property type="component" value="Chromosome 9"/>
</dbReference>
<proteinExistence type="predicted"/>
<reference evidence="4 5" key="1">
    <citation type="journal article" date="2009" name="Science">
        <title>Green evolution and dynamic adaptations revealed by genomes of the marine picoeukaryotes Micromonas.</title>
        <authorList>
            <person name="Worden A.Z."/>
            <person name="Lee J.H."/>
            <person name="Mock T."/>
            <person name="Rouze P."/>
            <person name="Simmons M.P."/>
            <person name="Aerts A.L."/>
            <person name="Allen A.E."/>
            <person name="Cuvelier M.L."/>
            <person name="Derelle E."/>
            <person name="Everett M.V."/>
            <person name="Foulon E."/>
            <person name="Grimwood J."/>
            <person name="Gundlach H."/>
            <person name="Henrissat B."/>
            <person name="Napoli C."/>
            <person name="McDonald S.M."/>
            <person name="Parker M.S."/>
            <person name="Rombauts S."/>
            <person name="Salamov A."/>
            <person name="Von Dassow P."/>
            <person name="Badger J.H."/>
            <person name="Coutinho P.M."/>
            <person name="Demir E."/>
            <person name="Dubchak I."/>
            <person name="Gentemann C."/>
            <person name="Eikrem W."/>
            <person name="Gready J.E."/>
            <person name="John U."/>
            <person name="Lanier W."/>
            <person name="Lindquist E.A."/>
            <person name="Lucas S."/>
            <person name="Mayer K.F."/>
            <person name="Moreau H."/>
            <person name="Not F."/>
            <person name="Otillar R."/>
            <person name="Panaud O."/>
            <person name="Pangilinan J."/>
            <person name="Paulsen I."/>
            <person name="Piegu B."/>
            <person name="Poliakov A."/>
            <person name="Robbens S."/>
            <person name="Schmutz J."/>
            <person name="Toulza E."/>
            <person name="Wyss T."/>
            <person name="Zelensky A."/>
            <person name="Zhou K."/>
            <person name="Armbrust E.V."/>
            <person name="Bhattacharya D."/>
            <person name="Goodenough U.W."/>
            <person name="Van de Peer Y."/>
            <person name="Grigoriev I.V."/>
        </authorList>
    </citation>
    <scope>NUCLEOTIDE SEQUENCE [LARGE SCALE GENOMIC DNA]</scope>
    <source>
        <strain evidence="5">RCC299 / NOUM17</strain>
    </source>
</reference>
<evidence type="ECO:0000313" key="4">
    <source>
        <dbReference type="EMBL" id="ACO65967.1"/>
    </source>
</evidence>
<keyword evidence="2" id="KW-0812">Transmembrane</keyword>
<evidence type="ECO:0000256" key="2">
    <source>
        <dbReference type="SAM" id="Phobius"/>
    </source>
</evidence>
<protein>
    <submittedName>
        <fullName evidence="4">Uncharacterized protein</fullName>
    </submittedName>
</protein>
<keyword evidence="2" id="KW-1133">Transmembrane helix</keyword>
<evidence type="ECO:0000256" key="1">
    <source>
        <dbReference type="SAM" id="MobiDB-lite"/>
    </source>
</evidence>
<dbReference type="GeneID" id="8246249"/>
<keyword evidence="5" id="KW-1185">Reference proteome</keyword>
<feature type="transmembrane region" description="Helical" evidence="2">
    <location>
        <begin position="42"/>
        <end position="67"/>
    </location>
</feature>
<keyword evidence="2" id="KW-0472">Membrane</keyword>
<feature type="transmembrane region" description="Helical" evidence="2">
    <location>
        <begin position="97"/>
        <end position="118"/>
    </location>
</feature>
<dbReference type="InParanoid" id="C1ECU6"/>
<keyword evidence="3" id="KW-0732">Signal</keyword>
<dbReference type="KEGG" id="mis:MICPUN_61545"/>
<feature type="signal peptide" evidence="3">
    <location>
        <begin position="1"/>
        <end position="19"/>
    </location>
</feature>